<evidence type="ECO:0000256" key="6">
    <source>
        <dbReference type="ARBA" id="ARBA00023136"/>
    </source>
</evidence>
<evidence type="ECO:0000259" key="9">
    <source>
        <dbReference type="Pfam" id="PF25876"/>
    </source>
</evidence>
<dbReference type="InterPro" id="IPR058626">
    <property type="entry name" value="MdtA-like_b-barrel"/>
</dbReference>
<evidence type="ECO:0000256" key="2">
    <source>
        <dbReference type="ARBA" id="ARBA00009477"/>
    </source>
</evidence>
<evidence type="ECO:0000256" key="7">
    <source>
        <dbReference type="SAM" id="MobiDB-lite"/>
    </source>
</evidence>
<dbReference type="InterPro" id="IPR058627">
    <property type="entry name" value="MdtA-like_C"/>
</dbReference>
<keyword evidence="6 8" id="KW-0472">Membrane</keyword>
<dbReference type="Pfam" id="PF25944">
    <property type="entry name" value="Beta-barrel_RND"/>
    <property type="match status" value="1"/>
</dbReference>
<dbReference type="InterPro" id="IPR006143">
    <property type="entry name" value="RND_pump_MFP"/>
</dbReference>
<protein>
    <submittedName>
        <fullName evidence="13">MdtA/MuxA family multidrug efflux RND transporter periplasmic adaptor subunit</fullName>
    </submittedName>
</protein>
<keyword evidence="4" id="KW-1003">Cell membrane</keyword>
<evidence type="ECO:0000256" key="5">
    <source>
        <dbReference type="ARBA" id="ARBA00022519"/>
    </source>
</evidence>
<dbReference type="InterPro" id="IPR058624">
    <property type="entry name" value="MdtA-like_HH"/>
</dbReference>
<evidence type="ECO:0000256" key="4">
    <source>
        <dbReference type="ARBA" id="ARBA00022475"/>
    </source>
</evidence>
<dbReference type="PANTHER" id="PTHR30469">
    <property type="entry name" value="MULTIDRUG RESISTANCE PROTEIN MDTA"/>
    <property type="match status" value="1"/>
</dbReference>
<dbReference type="Gene3D" id="2.40.30.170">
    <property type="match status" value="1"/>
</dbReference>
<feature type="compositionally biased region" description="Gly residues" evidence="7">
    <location>
        <begin position="445"/>
        <end position="455"/>
    </location>
</feature>
<feature type="domain" description="Multidrug resistance protein MdtA-like beta-barrel" evidence="11">
    <location>
        <begin position="254"/>
        <end position="337"/>
    </location>
</feature>
<evidence type="ECO:0000256" key="1">
    <source>
        <dbReference type="ARBA" id="ARBA00004236"/>
    </source>
</evidence>
<dbReference type="Gene3D" id="2.40.50.100">
    <property type="match status" value="1"/>
</dbReference>
<gene>
    <name evidence="13" type="ORF">NFI95_00890</name>
</gene>
<comment type="similarity">
    <text evidence="2">Belongs to the membrane fusion protein (MFP) (TC 8.A.1) family.</text>
</comment>
<dbReference type="Gene3D" id="1.10.287.470">
    <property type="entry name" value="Helix hairpin bin"/>
    <property type="match status" value="1"/>
</dbReference>
<evidence type="ECO:0000256" key="8">
    <source>
        <dbReference type="SAM" id="Phobius"/>
    </source>
</evidence>
<dbReference type="Gene3D" id="2.40.420.20">
    <property type="match status" value="1"/>
</dbReference>
<dbReference type="Pfam" id="PF25876">
    <property type="entry name" value="HH_MFP_RND"/>
    <property type="match status" value="1"/>
</dbReference>
<evidence type="ECO:0000313" key="13">
    <source>
        <dbReference type="EMBL" id="MCQ8277006.1"/>
    </source>
</evidence>
<dbReference type="PANTHER" id="PTHR30469:SF12">
    <property type="entry name" value="MULTIDRUG RESISTANCE PROTEIN MDTA"/>
    <property type="match status" value="1"/>
</dbReference>
<organism evidence="13 14">
    <name type="scientific">Endosaccharibacter trunci</name>
    <dbReference type="NCBI Taxonomy" id="2812733"/>
    <lineage>
        <taxon>Bacteria</taxon>
        <taxon>Pseudomonadati</taxon>
        <taxon>Pseudomonadota</taxon>
        <taxon>Alphaproteobacteria</taxon>
        <taxon>Acetobacterales</taxon>
        <taxon>Acetobacteraceae</taxon>
        <taxon>Endosaccharibacter</taxon>
    </lineage>
</organism>
<comment type="caution">
    <text evidence="13">The sequence shown here is derived from an EMBL/GenBank/DDBJ whole genome shotgun (WGS) entry which is preliminary data.</text>
</comment>
<keyword evidence="8" id="KW-0812">Transmembrane</keyword>
<sequence length="455" mass="48096">MDEPTNRQQQPRAGIDPSRSDPALPVARKRRWGRLIVWLLILLLVVGLAVRLLHKPAAQHGTGGGGRHHHGGTAMGDNGPQPVAVATARTGDMPVILTELGTVTSLANITVQSQISGYLLKVLFTEGQEVKKGDLLAQVDPRLYQATLTQYEGNLVRDQALLKQALADNARYTLLLSQHSIAAQTAQNQQYVVGQYQGAVKTDEGEIASAKQNLAYCDIVSPIDGRVGLRQVDQGNYITSNETNGLVVVTQLKPISVIFALPEAQIADVVAQMRDGKSLVVDAYDRTNTVKLSAGTVLTLDNTIDTSTGTVRVRATFPNEDEALFPNQFVNARLHLETLHNVVLVPNAALQTGPDGSFVYVVQPDHTVKTVPVKTGTVGGADVVIENGLKAGDVVVTDGTDRLKAGAKVTIPAETPAAATKGATPGAGHRHHRQGGNQSGDQGSDQGGHPGGGNG</sequence>
<feature type="compositionally biased region" description="Low complexity" evidence="7">
    <location>
        <begin position="414"/>
        <end position="427"/>
    </location>
</feature>
<feature type="transmembrane region" description="Helical" evidence="8">
    <location>
        <begin position="35"/>
        <end position="53"/>
    </location>
</feature>
<dbReference type="NCBIfam" id="NF008589">
    <property type="entry name" value="PRK11556.1"/>
    <property type="match status" value="1"/>
</dbReference>
<keyword evidence="14" id="KW-1185">Reference proteome</keyword>
<feature type="compositionally biased region" description="Polar residues" evidence="7">
    <location>
        <begin position="1"/>
        <end position="11"/>
    </location>
</feature>
<proteinExistence type="inferred from homology"/>
<evidence type="ECO:0000259" key="10">
    <source>
        <dbReference type="Pfam" id="PF25917"/>
    </source>
</evidence>
<name>A0ABT1W4D5_9PROT</name>
<feature type="domain" description="Multidrug resistance protein MdtA-like alpha-helical hairpin" evidence="9">
    <location>
        <begin position="147"/>
        <end position="216"/>
    </location>
</feature>
<feature type="region of interest" description="Disordered" evidence="7">
    <location>
        <begin position="58"/>
        <end position="80"/>
    </location>
</feature>
<feature type="domain" description="Multidrug resistance protein MdtA-like barrel-sandwich hybrid" evidence="10">
    <location>
        <begin position="109"/>
        <end position="250"/>
    </location>
</feature>
<dbReference type="Pfam" id="PF25917">
    <property type="entry name" value="BSH_RND"/>
    <property type="match status" value="1"/>
</dbReference>
<feature type="region of interest" description="Disordered" evidence="7">
    <location>
        <begin position="1"/>
        <end position="23"/>
    </location>
</feature>
<keyword evidence="8" id="KW-1133">Transmembrane helix</keyword>
<keyword evidence="5" id="KW-0997">Cell inner membrane</keyword>
<dbReference type="EMBL" id="JAMSKV010000001">
    <property type="protein sequence ID" value="MCQ8277006.1"/>
    <property type="molecule type" value="Genomic_DNA"/>
</dbReference>
<accession>A0ABT1W4D5</accession>
<dbReference type="RefSeq" id="WP_422862447.1">
    <property type="nucleotide sequence ID" value="NZ_JAMSKV010000001.1"/>
</dbReference>
<keyword evidence="3" id="KW-0813">Transport</keyword>
<feature type="compositionally biased region" description="Low complexity" evidence="7">
    <location>
        <begin position="435"/>
        <end position="444"/>
    </location>
</feature>
<dbReference type="Pfam" id="PF25967">
    <property type="entry name" value="RND-MFP_C"/>
    <property type="match status" value="1"/>
</dbReference>
<evidence type="ECO:0000256" key="3">
    <source>
        <dbReference type="ARBA" id="ARBA00022448"/>
    </source>
</evidence>
<dbReference type="NCBIfam" id="TIGR01730">
    <property type="entry name" value="RND_mfp"/>
    <property type="match status" value="1"/>
</dbReference>
<evidence type="ECO:0000259" key="11">
    <source>
        <dbReference type="Pfam" id="PF25944"/>
    </source>
</evidence>
<feature type="region of interest" description="Disordered" evidence="7">
    <location>
        <begin position="414"/>
        <end position="455"/>
    </location>
</feature>
<reference evidence="13 14" key="1">
    <citation type="submission" date="2022-06" db="EMBL/GenBank/DDBJ databases">
        <title>Endosaccharibacter gen. nov., sp. nov., endophytic bacteria isolated from sugarcane.</title>
        <authorList>
            <person name="Pitiwittayakul N."/>
            <person name="Yukphan P."/>
            <person name="Charoenyingcharoen P."/>
            <person name="Tanasupawat S."/>
        </authorList>
    </citation>
    <scope>NUCLEOTIDE SEQUENCE [LARGE SCALE GENOMIC DNA]</scope>
    <source>
        <strain evidence="13 14">KSS8</strain>
    </source>
</reference>
<evidence type="ECO:0000313" key="14">
    <source>
        <dbReference type="Proteomes" id="UP001524587"/>
    </source>
</evidence>
<dbReference type="SUPFAM" id="SSF111369">
    <property type="entry name" value="HlyD-like secretion proteins"/>
    <property type="match status" value="1"/>
</dbReference>
<evidence type="ECO:0000259" key="12">
    <source>
        <dbReference type="Pfam" id="PF25967"/>
    </source>
</evidence>
<dbReference type="InterPro" id="IPR058625">
    <property type="entry name" value="MdtA-like_BSH"/>
</dbReference>
<feature type="domain" description="Multidrug resistance protein MdtA-like C-terminal permuted SH3" evidence="12">
    <location>
        <begin position="341"/>
        <end position="402"/>
    </location>
</feature>
<comment type="subcellular location">
    <subcellularLocation>
        <location evidence="1">Cell membrane</location>
    </subcellularLocation>
</comment>
<dbReference type="Proteomes" id="UP001524587">
    <property type="component" value="Unassembled WGS sequence"/>
</dbReference>